<dbReference type="PROSITE" id="PS51257">
    <property type="entry name" value="PROKAR_LIPOPROTEIN"/>
    <property type="match status" value="1"/>
</dbReference>
<sequence length="282" mass="31792">MRKIILAVCAIFMFSCRQDDSVMTPVGIGSGNGAHCLITKYTYSDGEIRSIKYDENSMLIEDISSEGESHYLTKENPKQFLYFKGRKSSDKKMVSRIYMTDFGSVQKEVAVHIDVDGKTIIEDANQVDIYHYNDKKLLTRIEKGYGDDKGIIDLTYDNKDRLNHAVIKDPASGFVLFEFTNFKYLDRKKEDNFCDLGFTDSYNLNLIPCLRNAYMTSYTLKTMPDLGEIDLGEIGIEIGIGLDAVYTNDFKFDGSKLTSIRSTLTAMGQQDSGTANVEVSCK</sequence>
<dbReference type="OrthoDB" id="797313at2"/>
<dbReference type="STRING" id="762903.Pedsa_1926"/>
<name>F0S9C9_PSESL</name>
<reference evidence="1 2" key="1">
    <citation type="journal article" date="2011" name="Stand. Genomic Sci.">
        <title>Complete genome sequence of the gliding, heparinolytic Pedobacter saltans type strain (113).</title>
        <authorList>
            <person name="Liolios K."/>
            <person name="Sikorski J."/>
            <person name="Lu M."/>
            <person name="Nolan M."/>
            <person name="Lapidus A."/>
            <person name="Lucas S."/>
            <person name="Hammon N."/>
            <person name="Deshpande S."/>
            <person name="Cheng J.F."/>
            <person name="Tapia R."/>
            <person name="Han C."/>
            <person name="Goodwin L."/>
            <person name="Pitluck S."/>
            <person name="Huntemann M."/>
            <person name="Ivanova N."/>
            <person name="Pagani I."/>
            <person name="Mavromatis K."/>
            <person name="Ovchinikova G."/>
            <person name="Pati A."/>
            <person name="Chen A."/>
            <person name="Palaniappan K."/>
            <person name="Land M."/>
            <person name="Hauser L."/>
            <person name="Brambilla E.M."/>
            <person name="Kotsyurbenko O."/>
            <person name="Rohde M."/>
            <person name="Tindall B.J."/>
            <person name="Abt B."/>
            <person name="Goker M."/>
            <person name="Detter J.C."/>
            <person name="Woyke T."/>
            <person name="Bristow J."/>
            <person name="Eisen J.A."/>
            <person name="Markowitz V."/>
            <person name="Hugenholtz P."/>
            <person name="Klenk H.P."/>
            <person name="Kyrpides N.C."/>
        </authorList>
    </citation>
    <scope>NUCLEOTIDE SEQUENCE [LARGE SCALE GENOMIC DNA]</scope>
    <source>
        <strain evidence="2">ATCC 51119 / DSM 12145 / JCM 21818 / LMG 10337 / NBRC 100064 / NCIMB 13643</strain>
    </source>
</reference>
<evidence type="ECO:0008006" key="3">
    <source>
        <dbReference type="Google" id="ProtNLM"/>
    </source>
</evidence>
<keyword evidence="2" id="KW-1185">Reference proteome</keyword>
<dbReference type="EMBL" id="CP002545">
    <property type="protein sequence ID" value="ADY52479.1"/>
    <property type="molecule type" value="Genomic_DNA"/>
</dbReference>
<dbReference type="AlphaFoldDB" id="F0S9C9"/>
<dbReference type="RefSeq" id="WP_013632966.1">
    <property type="nucleotide sequence ID" value="NC_015177.1"/>
</dbReference>
<protein>
    <recommendedName>
        <fullName evidence="3">DUF4595 domain-containing protein</fullName>
    </recommendedName>
</protein>
<dbReference type="KEGG" id="psn:Pedsa_1926"/>
<organism evidence="1 2">
    <name type="scientific">Pseudopedobacter saltans (strain ATCC 51119 / DSM 12145 / JCM 21818 / CCUG 39354 / LMG 10337 / NBRC 100064 / NCIMB 13643)</name>
    <name type="common">Pedobacter saltans</name>
    <dbReference type="NCBI Taxonomy" id="762903"/>
    <lineage>
        <taxon>Bacteria</taxon>
        <taxon>Pseudomonadati</taxon>
        <taxon>Bacteroidota</taxon>
        <taxon>Sphingobacteriia</taxon>
        <taxon>Sphingobacteriales</taxon>
        <taxon>Sphingobacteriaceae</taxon>
        <taxon>Pseudopedobacter</taxon>
    </lineage>
</organism>
<dbReference type="Proteomes" id="UP000000310">
    <property type="component" value="Chromosome"/>
</dbReference>
<dbReference type="HOGENOM" id="CLU_986482_0_0_10"/>
<proteinExistence type="predicted"/>
<evidence type="ECO:0000313" key="2">
    <source>
        <dbReference type="Proteomes" id="UP000000310"/>
    </source>
</evidence>
<evidence type="ECO:0000313" key="1">
    <source>
        <dbReference type="EMBL" id="ADY52479.1"/>
    </source>
</evidence>
<accession>F0S9C9</accession>
<gene>
    <name evidence="1" type="ordered locus">Pedsa_1926</name>
</gene>
<reference evidence="2" key="2">
    <citation type="submission" date="2011-02" db="EMBL/GenBank/DDBJ databases">
        <title>The complete genome of Pedobacter saltans DSM 12145.</title>
        <authorList>
            <consortium name="US DOE Joint Genome Institute (JGI-PGF)"/>
            <person name="Lucas S."/>
            <person name="Copeland A."/>
            <person name="Lapidus A."/>
            <person name="Bruce D."/>
            <person name="Goodwin L."/>
            <person name="Pitluck S."/>
            <person name="Kyrpides N."/>
            <person name="Mavromatis K."/>
            <person name="Pagani I."/>
            <person name="Ivanova N."/>
            <person name="Ovchinnikova G."/>
            <person name="Lu M."/>
            <person name="Detter J.C."/>
            <person name="Han C."/>
            <person name="Land M."/>
            <person name="Hauser L."/>
            <person name="Markowitz V."/>
            <person name="Cheng J.-F."/>
            <person name="Hugenholtz P."/>
            <person name="Woyke T."/>
            <person name="Wu D."/>
            <person name="Tindall B."/>
            <person name="Pomrenke H.G."/>
            <person name="Brambilla E."/>
            <person name="Klenk H.-P."/>
            <person name="Eisen J.A."/>
        </authorList>
    </citation>
    <scope>NUCLEOTIDE SEQUENCE [LARGE SCALE GENOMIC DNA]</scope>
    <source>
        <strain evidence="2">ATCC 51119 / DSM 12145 / JCM 21818 / LMG 10337 / NBRC 100064 / NCIMB 13643</strain>
    </source>
</reference>